<dbReference type="Proteomes" id="UP000198704">
    <property type="component" value="Unassembled WGS sequence"/>
</dbReference>
<dbReference type="OrthoDB" id="5325135at2"/>
<keyword evidence="1" id="KW-1133">Transmembrane helix</keyword>
<evidence type="ECO:0000256" key="1">
    <source>
        <dbReference type="SAM" id="Phobius"/>
    </source>
</evidence>
<dbReference type="AlphaFoldDB" id="A0A1H0J110"/>
<proteinExistence type="predicted"/>
<feature type="transmembrane region" description="Helical" evidence="1">
    <location>
        <begin position="45"/>
        <end position="64"/>
    </location>
</feature>
<organism evidence="2 3">
    <name type="scientific">Methylobacterium phyllostachyos</name>
    <dbReference type="NCBI Taxonomy" id="582672"/>
    <lineage>
        <taxon>Bacteria</taxon>
        <taxon>Pseudomonadati</taxon>
        <taxon>Pseudomonadota</taxon>
        <taxon>Alphaproteobacteria</taxon>
        <taxon>Hyphomicrobiales</taxon>
        <taxon>Methylobacteriaceae</taxon>
        <taxon>Methylobacterium</taxon>
    </lineage>
</organism>
<keyword evidence="3" id="KW-1185">Reference proteome</keyword>
<accession>A0A1H0J110</accession>
<keyword evidence="1" id="KW-0472">Membrane</keyword>
<name>A0A1H0J110_9HYPH</name>
<dbReference type="RefSeq" id="WP_091721429.1">
    <property type="nucleotide sequence ID" value="NZ_FNHS01000021.1"/>
</dbReference>
<sequence>MHEPSCGGAGTSDARFGGPAGLLNPVAAATARFARDERGSTAIEYALIGSLIFLVAAGSIRLYVNRMGGVYNQISTAVSQSD</sequence>
<protein>
    <submittedName>
        <fullName evidence="2">Flp pilus assembly protein, pilin Flp</fullName>
    </submittedName>
</protein>
<reference evidence="3" key="1">
    <citation type="submission" date="2016-10" db="EMBL/GenBank/DDBJ databases">
        <authorList>
            <person name="Varghese N."/>
            <person name="Submissions S."/>
        </authorList>
    </citation>
    <scope>NUCLEOTIDE SEQUENCE [LARGE SCALE GENOMIC DNA]</scope>
    <source>
        <strain evidence="3">BL47</strain>
    </source>
</reference>
<gene>
    <name evidence="2" type="ORF">SAMN05216360_1212</name>
</gene>
<evidence type="ECO:0000313" key="2">
    <source>
        <dbReference type="EMBL" id="SDO37282.1"/>
    </source>
</evidence>
<evidence type="ECO:0000313" key="3">
    <source>
        <dbReference type="Proteomes" id="UP000198704"/>
    </source>
</evidence>
<dbReference type="EMBL" id="FNHS01000021">
    <property type="protein sequence ID" value="SDO37282.1"/>
    <property type="molecule type" value="Genomic_DNA"/>
</dbReference>
<dbReference type="STRING" id="582672.SAMN05216360_1212"/>
<keyword evidence="1" id="KW-0812">Transmembrane</keyword>